<gene>
    <name evidence="2" type="ORF">NEMBOFW57_006675</name>
</gene>
<evidence type="ECO:0000256" key="1">
    <source>
        <dbReference type="SAM" id="MobiDB-lite"/>
    </source>
</evidence>
<proteinExistence type="predicted"/>
<dbReference type="AlphaFoldDB" id="A0AAD4ETQ0"/>
<dbReference type="EMBL" id="JAHCVI010000003">
    <property type="protein sequence ID" value="KAG7287170.1"/>
    <property type="molecule type" value="Genomic_DNA"/>
</dbReference>
<dbReference type="Proteomes" id="UP001197093">
    <property type="component" value="Unassembled WGS sequence"/>
</dbReference>
<feature type="compositionally biased region" description="Low complexity" evidence="1">
    <location>
        <begin position="128"/>
        <end position="160"/>
    </location>
</feature>
<sequence>MADSFVQYNSVAAACRTPTPCLWQVAGRANNDPADQLSACQSLFGIPQVATLTLAADPVFSTATATSTYTDIIVDTSTVYSTVDEISTSYETAYVTATEYTTTAAQTLTVTVPANVGKRGMKRRRGCRPSTSSISSTLASSVPSQASSSPSISATPSPPVASSCADLAEHSSACACLEAATVTSYYDAVTSIIYSTKPVTVTSTSNTVVTVAVTTVIVKPATTTLTSTLSTQTDSTTTVTVTAAPAAPTIFTLRLADGVNVGKPVVNYGTNPYQKLVWVPSGTPRALTLNEGALSFMNPPNYPIYKMYIRLNAATYGMVHMVTDETATTPSGDTWLPTTCSVDPYTLILSCSTTTGLYRFLTCGTSLFLAATAGNDWPAGCFEVHLKATKA</sequence>
<reference evidence="2" key="1">
    <citation type="submission" date="2023-02" db="EMBL/GenBank/DDBJ databases">
        <authorList>
            <person name="Palmer J.M."/>
        </authorList>
    </citation>
    <scope>NUCLEOTIDE SEQUENCE</scope>
    <source>
        <strain evidence="2">FW57</strain>
    </source>
</reference>
<name>A0AAD4ETQ0_9PEZI</name>
<comment type="caution">
    <text evidence="2">The sequence shown here is derived from an EMBL/GenBank/DDBJ whole genome shotgun (WGS) entry which is preliminary data.</text>
</comment>
<protein>
    <submittedName>
        <fullName evidence="2">Uncharacterized protein</fullName>
    </submittedName>
</protein>
<evidence type="ECO:0000313" key="3">
    <source>
        <dbReference type="Proteomes" id="UP001197093"/>
    </source>
</evidence>
<accession>A0AAD4ETQ0</accession>
<feature type="region of interest" description="Disordered" evidence="1">
    <location>
        <begin position="115"/>
        <end position="160"/>
    </location>
</feature>
<organism evidence="2 3">
    <name type="scientific">Staphylotrichum longicolle</name>
    <dbReference type="NCBI Taxonomy" id="669026"/>
    <lineage>
        <taxon>Eukaryota</taxon>
        <taxon>Fungi</taxon>
        <taxon>Dikarya</taxon>
        <taxon>Ascomycota</taxon>
        <taxon>Pezizomycotina</taxon>
        <taxon>Sordariomycetes</taxon>
        <taxon>Sordariomycetidae</taxon>
        <taxon>Sordariales</taxon>
        <taxon>Chaetomiaceae</taxon>
        <taxon>Staphylotrichum</taxon>
    </lineage>
</organism>
<evidence type="ECO:0000313" key="2">
    <source>
        <dbReference type="EMBL" id="KAG7287170.1"/>
    </source>
</evidence>
<keyword evidence="3" id="KW-1185">Reference proteome</keyword>